<dbReference type="Gene3D" id="1.10.287.130">
    <property type="match status" value="1"/>
</dbReference>
<keyword evidence="7" id="KW-0547">Nucleotide-binding</keyword>
<keyword evidence="10" id="KW-0256">Endoplasmic reticulum</keyword>
<evidence type="ECO:0000256" key="19">
    <source>
        <dbReference type="PIRSR" id="PIRSR026389-3"/>
    </source>
</evidence>
<dbReference type="PIRSF" id="PIRSF026389">
    <property type="entry name" value="Ethyln_sen_HK"/>
    <property type="match status" value="1"/>
</dbReference>
<dbReference type="AlphaFoldDB" id="A0A7J7MEE6"/>
<evidence type="ECO:0000259" key="24">
    <source>
        <dbReference type="PROSITE" id="PS50109"/>
    </source>
</evidence>
<evidence type="ECO:0000256" key="9">
    <source>
        <dbReference type="ARBA" id="ARBA00022777"/>
    </source>
</evidence>
<evidence type="ECO:0000256" key="22">
    <source>
        <dbReference type="SAM" id="MobiDB-lite"/>
    </source>
</evidence>
<sequence length="796" mass="88183">NGCLFVFDCVVAKGLDIEVWFSGGLAHGFDELDAMLKPIGLWLFYLIVSVSAGDNGFPRCSCDDEGLWSVENIMQCQKVSDFLIAIAYFSIPVELLYFISCSNVPFKWVLSQFIAFIVLCGLTHLLNGWTYGPHPFQLMLALTIFKFLTALVSCATAITLVTLIPLLLKVKVRELFLKKKAWELDREVEMMKQQKDTSLHVRMLTREIRKSLDRHNILYTTLVELSKTLDLQNCAVWMPNEEKTVMNLTHELKGRGSPDSFRPTIPTSDPDVRNIKENKGVKIFRPESALGVASSGQAGEPGAVAAIRMPMLRVSNFKGGTPELIQACYAILVLVLPKADSRVWSYQELEIVEVVADQVAVALSHAAVLEESQLTREKLVEQNCKLQQARKDAMMASQARNSFQKVMSHGMRRPMHSVSGLLSIIQQDNLSIEQQMIVDTMLKTSSVLSTLINDLTETSNKDGGRFSLHLKSLSLHSMIKEVACLAKCLCICRGFRLEVGVQNSLPDRVIGDERRIFQVILHMVGNLLDVNGGRGSLALHVSSKSGSDNKNDQKWAMWRSGSSDGYAYIKFEIGMNNSSSQSESSTYSSELASRQQSSEGIEEDLSFNVCKKLVLMMHGNISVTQNTRGQAQSMAVVLRFKLQSSVESGGIFEAGGSFDNPPSNSLFRGLQVILADDDNVNRAVTCKLLEKLGCHVTSVSSGFECLNSLGPSGTSFHVVLLDLYMADMDGFDVALRIRKFRSRSWPLIVALTANADDDVLERCLKMGMNGVIRKPIVIHEIADELGRLLQQASRGV</sequence>
<evidence type="ECO:0000256" key="4">
    <source>
        <dbReference type="ARBA" id="ARBA00022679"/>
    </source>
</evidence>
<keyword evidence="16 19" id="KW-1015">Disulfide bond</keyword>
<feature type="cross-link" description="Glycyl lysine isopeptide (Lys-Gly) (interchain with G-Cter in ubiquitin)" evidence="20">
    <location>
        <position position="774"/>
    </location>
</feature>
<feature type="binding site" evidence="18">
    <location>
        <position position="124"/>
    </location>
    <ligand>
        <name>Cu cation</name>
        <dbReference type="ChEBI" id="CHEBI:23378"/>
    </ligand>
</feature>
<comment type="subcellular location">
    <subcellularLocation>
        <location evidence="1">Endoplasmic reticulum membrane</location>
        <topology evidence="1">Multi-pass membrane protein</topology>
    </subcellularLocation>
</comment>
<dbReference type="PROSITE" id="PS50110">
    <property type="entry name" value="RESPONSE_REGULATORY"/>
    <property type="match status" value="1"/>
</dbReference>
<dbReference type="InterPro" id="IPR036890">
    <property type="entry name" value="HATPase_C_sf"/>
</dbReference>
<feature type="domain" description="Response regulatory" evidence="25">
    <location>
        <begin position="671"/>
        <end position="789"/>
    </location>
</feature>
<dbReference type="SMART" id="SM00448">
    <property type="entry name" value="REC"/>
    <property type="match status" value="1"/>
</dbReference>
<evidence type="ECO:0000256" key="10">
    <source>
        <dbReference type="ARBA" id="ARBA00022824"/>
    </source>
</evidence>
<name>A0A7J7MEE6_9MAGN</name>
<dbReference type="Proteomes" id="UP000541444">
    <property type="component" value="Unassembled WGS sequence"/>
</dbReference>
<accession>A0A7J7MEE6</accession>
<gene>
    <name evidence="26" type="ORF">GIB67_036583</name>
</gene>
<dbReference type="InterPro" id="IPR036097">
    <property type="entry name" value="HisK_dim/P_sf"/>
</dbReference>
<evidence type="ECO:0000256" key="12">
    <source>
        <dbReference type="ARBA" id="ARBA00022989"/>
    </source>
</evidence>
<keyword evidence="9" id="KW-0418">Kinase</keyword>
<dbReference type="PANTHER" id="PTHR24423:SF633">
    <property type="entry name" value="ETHYLENE RECEPTOR 2"/>
    <property type="match status" value="1"/>
</dbReference>
<feature type="region of interest" description="Disordered" evidence="22">
    <location>
        <begin position="252"/>
        <end position="271"/>
    </location>
</feature>
<dbReference type="GO" id="GO:0005789">
    <property type="term" value="C:endoplasmic reticulum membrane"/>
    <property type="evidence" value="ECO:0007669"/>
    <property type="project" value="UniProtKB-SubCell"/>
</dbReference>
<feature type="domain" description="Histidine kinase" evidence="24">
    <location>
        <begin position="406"/>
        <end position="644"/>
    </location>
</feature>
<dbReference type="FunFam" id="1.10.287.130:FF:000087">
    <property type="entry name" value="Ethylene receptor 4"/>
    <property type="match status" value="1"/>
</dbReference>
<dbReference type="GO" id="GO:0010105">
    <property type="term" value="P:negative regulation of ethylene-activated signaling pathway"/>
    <property type="evidence" value="ECO:0007669"/>
    <property type="project" value="UniProtKB-ARBA"/>
</dbReference>
<organism evidence="26 27">
    <name type="scientific">Kingdonia uniflora</name>
    <dbReference type="NCBI Taxonomy" id="39325"/>
    <lineage>
        <taxon>Eukaryota</taxon>
        <taxon>Viridiplantae</taxon>
        <taxon>Streptophyta</taxon>
        <taxon>Embryophyta</taxon>
        <taxon>Tracheophyta</taxon>
        <taxon>Spermatophyta</taxon>
        <taxon>Magnoliopsida</taxon>
        <taxon>Ranunculales</taxon>
        <taxon>Circaeasteraceae</taxon>
        <taxon>Kingdonia</taxon>
    </lineage>
</organism>
<evidence type="ECO:0000313" key="26">
    <source>
        <dbReference type="EMBL" id="KAF6153237.1"/>
    </source>
</evidence>
<dbReference type="SUPFAM" id="SSF47384">
    <property type="entry name" value="Homodimeric domain of signal transducing histidine kinase"/>
    <property type="match status" value="1"/>
</dbReference>
<keyword evidence="14" id="KW-0902">Two-component regulatory system</keyword>
<dbReference type="InterPro" id="IPR029016">
    <property type="entry name" value="GAF-like_dom_sf"/>
</dbReference>
<dbReference type="GO" id="GO:0004674">
    <property type="term" value="F:protein serine/threonine kinase activity"/>
    <property type="evidence" value="ECO:0007669"/>
    <property type="project" value="UniProtKB-ARBA"/>
</dbReference>
<keyword evidence="27" id="KW-1185">Reference proteome</keyword>
<dbReference type="GO" id="GO:0051740">
    <property type="term" value="F:ethylene binding"/>
    <property type="evidence" value="ECO:0007669"/>
    <property type="project" value="InterPro"/>
</dbReference>
<evidence type="ECO:0000256" key="16">
    <source>
        <dbReference type="ARBA" id="ARBA00023157"/>
    </source>
</evidence>
<evidence type="ECO:0000256" key="2">
    <source>
        <dbReference type="ARBA" id="ARBA00009842"/>
    </source>
</evidence>
<feature type="transmembrane region" description="Helical" evidence="23">
    <location>
        <begin position="82"/>
        <end position="100"/>
    </location>
</feature>
<keyword evidence="6 18" id="KW-0479">Metal-binding</keyword>
<dbReference type="GO" id="GO:0000155">
    <property type="term" value="F:phosphorelay sensor kinase activity"/>
    <property type="evidence" value="ECO:0007669"/>
    <property type="project" value="InterPro"/>
</dbReference>
<reference evidence="26 27" key="1">
    <citation type="journal article" date="2020" name="IScience">
        <title>Genome Sequencing of the Endangered Kingdonia uniflora (Circaeasteraceae, Ranunculales) Reveals Potential Mechanisms of Evolutionary Specialization.</title>
        <authorList>
            <person name="Sun Y."/>
            <person name="Deng T."/>
            <person name="Zhang A."/>
            <person name="Moore M.J."/>
            <person name="Landis J.B."/>
            <person name="Lin N."/>
            <person name="Zhang H."/>
            <person name="Zhang X."/>
            <person name="Huang J."/>
            <person name="Zhang X."/>
            <person name="Sun H."/>
            <person name="Wang H."/>
        </authorList>
    </citation>
    <scope>NUCLEOTIDE SEQUENCE [LARGE SCALE GENOMIC DNA]</scope>
    <source>
        <strain evidence="26">TB1705</strain>
        <tissue evidence="26">Leaf</tissue>
    </source>
</reference>
<dbReference type="GO" id="GO:0046872">
    <property type="term" value="F:metal ion binding"/>
    <property type="evidence" value="ECO:0007669"/>
    <property type="project" value="UniProtKB-KW"/>
</dbReference>
<evidence type="ECO:0000256" key="7">
    <source>
        <dbReference type="ARBA" id="ARBA00022741"/>
    </source>
</evidence>
<dbReference type="PROSITE" id="PS50109">
    <property type="entry name" value="HIS_KIN"/>
    <property type="match status" value="1"/>
</dbReference>
<evidence type="ECO:0000256" key="6">
    <source>
        <dbReference type="ARBA" id="ARBA00022723"/>
    </source>
</evidence>
<evidence type="ECO:0000313" key="27">
    <source>
        <dbReference type="Proteomes" id="UP000541444"/>
    </source>
</evidence>
<dbReference type="PANTHER" id="PTHR24423">
    <property type="entry name" value="TWO-COMPONENT SENSOR HISTIDINE KINASE"/>
    <property type="match status" value="1"/>
</dbReference>
<keyword evidence="8" id="KW-0936">Ethylene signaling pathway</keyword>
<dbReference type="SMART" id="SM00388">
    <property type="entry name" value="HisKA"/>
    <property type="match status" value="1"/>
</dbReference>
<feature type="binding site" evidence="18">
    <location>
        <position position="120"/>
    </location>
    <ligand>
        <name>Cu cation</name>
        <dbReference type="ChEBI" id="CHEBI:23378"/>
    </ligand>
</feature>
<dbReference type="OrthoDB" id="60033at2759"/>
<dbReference type="InterPro" id="IPR003661">
    <property type="entry name" value="HisK_dim/P_dom"/>
</dbReference>
<dbReference type="CDD" id="cd16938">
    <property type="entry name" value="HATPase_ETR2_ERS2-EIN4-like"/>
    <property type="match status" value="1"/>
</dbReference>
<dbReference type="InterPro" id="IPR058544">
    <property type="entry name" value="ETR1_N"/>
</dbReference>
<dbReference type="CDD" id="cd00082">
    <property type="entry name" value="HisKA"/>
    <property type="match status" value="1"/>
</dbReference>
<keyword evidence="17" id="KW-0675">Receptor</keyword>
<evidence type="ECO:0000256" key="8">
    <source>
        <dbReference type="ARBA" id="ARBA00022745"/>
    </source>
</evidence>
<dbReference type="EMBL" id="JACGCM010001570">
    <property type="protein sequence ID" value="KAF6153237.1"/>
    <property type="molecule type" value="Genomic_DNA"/>
</dbReference>
<dbReference type="InterPro" id="IPR014525">
    <property type="entry name" value="ETR"/>
</dbReference>
<keyword evidence="11" id="KW-0067">ATP-binding</keyword>
<dbReference type="GO" id="GO:0038199">
    <property type="term" value="F:ethylene receptor activity"/>
    <property type="evidence" value="ECO:0007669"/>
    <property type="project" value="InterPro"/>
</dbReference>
<dbReference type="Pfam" id="PF00512">
    <property type="entry name" value="HisKA"/>
    <property type="match status" value="1"/>
</dbReference>
<evidence type="ECO:0000256" key="23">
    <source>
        <dbReference type="SAM" id="Phobius"/>
    </source>
</evidence>
<comment type="cofactor">
    <cofactor evidence="18">
        <name>Cu cation</name>
        <dbReference type="ChEBI" id="CHEBI:23378"/>
    </cofactor>
    <text evidence="18">Binds 1 copper ion per dimer.</text>
</comment>
<dbReference type="GO" id="GO:0005524">
    <property type="term" value="F:ATP binding"/>
    <property type="evidence" value="ECO:0007669"/>
    <property type="project" value="UniProtKB-KW"/>
</dbReference>
<dbReference type="FunFam" id="3.40.50.2300:FF:000240">
    <property type="entry name" value="Ethylene receptor"/>
    <property type="match status" value="1"/>
</dbReference>
<protein>
    <recommendedName>
        <fullName evidence="28">Ethylene receptor</fullName>
    </recommendedName>
</protein>
<evidence type="ECO:0000256" key="5">
    <source>
        <dbReference type="ARBA" id="ARBA00022692"/>
    </source>
</evidence>
<evidence type="ECO:0000256" key="18">
    <source>
        <dbReference type="PIRSR" id="PIRSR026389-2"/>
    </source>
</evidence>
<keyword evidence="5 23" id="KW-0812">Transmembrane</keyword>
<proteinExistence type="inferred from homology"/>
<feature type="transmembrane region" description="Helical" evidence="23">
    <location>
        <begin position="106"/>
        <end position="126"/>
    </location>
</feature>
<dbReference type="SMART" id="SM00065">
    <property type="entry name" value="GAF"/>
    <property type="match status" value="1"/>
</dbReference>
<dbReference type="SUPFAM" id="SSF52172">
    <property type="entry name" value="CheY-like"/>
    <property type="match status" value="1"/>
</dbReference>
<dbReference type="Gene3D" id="3.40.50.2300">
    <property type="match status" value="1"/>
</dbReference>
<feature type="modified residue" description="4-aspartylphosphate" evidence="21">
    <location>
        <position position="722"/>
    </location>
</feature>
<dbReference type="Gene3D" id="3.30.450.40">
    <property type="match status" value="1"/>
</dbReference>
<feature type="disulfide bond" description="Interchain" evidence="19">
    <location>
        <position position="62"/>
    </location>
</feature>
<dbReference type="InterPro" id="IPR011006">
    <property type="entry name" value="CheY-like_superfamily"/>
</dbReference>
<evidence type="ECO:0000256" key="3">
    <source>
        <dbReference type="ARBA" id="ARBA00022553"/>
    </source>
</evidence>
<keyword evidence="12 23" id="KW-1133">Transmembrane helix</keyword>
<evidence type="ECO:0000256" key="13">
    <source>
        <dbReference type="ARBA" id="ARBA00023008"/>
    </source>
</evidence>
<comment type="caution">
    <text evidence="26">The sequence shown here is derived from an EMBL/GenBank/DDBJ whole genome shotgun (WGS) entry which is preliminary data.</text>
</comment>
<dbReference type="InterPro" id="IPR003018">
    <property type="entry name" value="GAF"/>
</dbReference>
<dbReference type="Gene3D" id="3.30.565.10">
    <property type="entry name" value="Histidine kinase-like ATPase, C-terminal domain"/>
    <property type="match status" value="1"/>
</dbReference>
<feature type="disulfide bond" description="Interchain" evidence="19">
    <location>
        <position position="60"/>
    </location>
</feature>
<dbReference type="Pfam" id="PF25487">
    <property type="entry name" value="ETR1_N"/>
    <property type="match status" value="1"/>
</dbReference>
<evidence type="ECO:0000256" key="11">
    <source>
        <dbReference type="ARBA" id="ARBA00022840"/>
    </source>
</evidence>
<evidence type="ECO:0000259" key="25">
    <source>
        <dbReference type="PROSITE" id="PS50110"/>
    </source>
</evidence>
<keyword evidence="3 21" id="KW-0597">Phosphoprotein</keyword>
<dbReference type="Pfam" id="PF00072">
    <property type="entry name" value="Response_reg"/>
    <property type="match status" value="1"/>
</dbReference>
<evidence type="ECO:0000256" key="14">
    <source>
        <dbReference type="ARBA" id="ARBA00023012"/>
    </source>
</evidence>
<feature type="non-terminal residue" evidence="26">
    <location>
        <position position="1"/>
    </location>
</feature>
<dbReference type="Pfam" id="PF01590">
    <property type="entry name" value="GAF"/>
    <property type="match status" value="1"/>
</dbReference>
<dbReference type="InterPro" id="IPR001789">
    <property type="entry name" value="Sig_transdc_resp-reg_receiver"/>
</dbReference>
<evidence type="ECO:0000256" key="1">
    <source>
        <dbReference type="ARBA" id="ARBA00004477"/>
    </source>
</evidence>
<keyword evidence="13 18" id="KW-0186">Copper</keyword>
<evidence type="ECO:0000256" key="20">
    <source>
        <dbReference type="PIRSR" id="PIRSR026389-4"/>
    </source>
</evidence>
<evidence type="ECO:0000256" key="15">
    <source>
        <dbReference type="ARBA" id="ARBA00023136"/>
    </source>
</evidence>
<dbReference type="CDD" id="cd19933">
    <property type="entry name" value="REC_ETR-like"/>
    <property type="match status" value="1"/>
</dbReference>
<evidence type="ECO:0000256" key="21">
    <source>
        <dbReference type="PROSITE-ProRule" id="PRU00169"/>
    </source>
</evidence>
<feature type="transmembrane region" description="Helical" evidence="23">
    <location>
        <begin position="138"/>
        <end position="168"/>
    </location>
</feature>
<keyword evidence="4" id="KW-0808">Transferase</keyword>
<keyword evidence="15 23" id="KW-0472">Membrane</keyword>
<dbReference type="SUPFAM" id="SSF55781">
    <property type="entry name" value="GAF domain-like"/>
    <property type="match status" value="1"/>
</dbReference>
<dbReference type="InterPro" id="IPR005467">
    <property type="entry name" value="His_kinase_dom"/>
</dbReference>
<comment type="similarity">
    <text evidence="2">Belongs to the ethylene receptor family.</text>
</comment>
<evidence type="ECO:0008006" key="28">
    <source>
        <dbReference type="Google" id="ProtNLM"/>
    </source>
</evidence>
<evidence type="ECO:0000256" key="17">
    <source>
        <dbReference type="ARBA" id="ARBA00023170"/>
    </source>
</evidence>